<accession>A0A9D4HL86</accession>
<dbReference type="Proteomes" id="UP000828390">
    <property type="component" value="Unassembled WGS sequence"/>
</dbReference>
<name>A0A9D4HL86_DREPO</name>
<protein>
    <submittedName>
        <fullName evidence="1">Uncharacterized protein</fullName>
    </submittedName>
</protein>
<evidence type="ECO:0000313" key="1">
    <source>
        <dbReference type="EMBL" id="KAH3721714.1"/>
    </source>
</evidence>
<evidence type="ECO:0000313" key="2">
    <source>
        <dbReference type="Proteomes" id="UP000828390"/>
    </source>
</evidence>
<dbReference type="EMBL" id="JAIWYP010000013">
    <property type="protein sequence ID" value="KAH3721714.1"/>
    <property type="molecule type" value="Genomic_DNA"/>
</dbReference>
<gene>
    <name evidence="1" type="ORF">DPMN_064662</name>
</gene>
<keyword evidence="2" id="KW-1185">Reference proteome</keyword>
<organism evidence="1 2">
    <name type="scientific">Dreissena polymorpha</name>
    <name type="common">Zebra mussel</name>
    <name type="synonym">Mytilus polymorpha</name>
    <dbReference type="NCBI Taxonomy" id="45954"/>
    <lineage>
        <taxon>Eukaryota</taxon>
        <taxon>Metazoa</taxon>
        <taxon>Spiralia</taxon>
        <taxon>Lophotrochozoa</taxon>
        <taxon>Mollusca</taxon>
        <taxon>Bivalvia</taxon>
        <taxon>Autobranchia</taxon>
        <taxon>Heteroconchia</taxon>
        <taxon>Euheterodonta</taxon>
        <taxon>Imparidentia</taxon>
        <taxon>Neoheterodontei</taxon>
        <taxon>Myida</taxon>
        <taxon>Dreissenoidea</taxon>
        <taxon>Dreissenidae</taxon>
        <taxon>Dreissena</taxon>
    </lineage>
</organism>
<dbReference type="AlphaFoldDB" id="A0A9D4HL86"/>
<reference evidence="1" key="1">
    <citation type="journal article" date="2019" name="bioRxiv">
        <title>The Genome of the Zebra Mussel, Dreissena polymorpha: A Resource for Invasive Species Research.</title>
        <authorList>
            <person name="McCartney M.A."/>
            <person name="Auch B."/>
            <person name="Kono T."/>
            <person name="Mallez S."/>
            <person name="Zhang Y."/>
            <person name="Obille A."/>
            <person name="Becker A."/>
            <person name="Abrahante J.E."/>
            <person name="Garbe J."/>
            <person name="Badalamenti J.P."/>
            <person name="Herman A."/>
            <person name="Mangelson H."/>
            <person name="Liachko I."/>
            <person name="Sullivan S."/>
            <person name="Sone E.D."/>
            <person name="Koren S."/>
            <person name="Silverstein K.A.T."/>
            <person name="Beckman K.B."/>
            <person name="Gohl D.M."/>
        </authorList>
    </citation>
    <scope>NUCLEOTIDE SEQUENCE</scope>
    <source>
        <strain evidence="1">Duluth1</strain>
        <tissue evidence="1">Whole animal</tissue>
    </source>
</reference>
<sequence>MTTRQICKHDRGSQRLNYKAARYGYTDLVCYAAVPQGHSGNLTSLPPSLP</sequence>
<reference evidence="1" key="2">
    <citation type="submission" date="2020-11" db="EMBL/GenBank/DDBJ databases">
        <authorList>
            <person name="McCartney M.A."/>
            <person name="Auch B."/>
            <person name="Kono T."/>
            <person name="Mallez S."/>
            <person name="Becker A."/>
            <person name="Gohl D.M."/>
            <person name="Silverstein K.A.T."/>
            <person name="Koren S."/>
            <person name="Bechman K.B."/>
            <person name="Herman A."/>
            <person name="Abrahante J.E."/>
            <person name="Garbe J."/>
        </authorList>
    </citation>
    <scope>NUCLEOTIDE SEQUENCE</scope>
    <source>
        <strain evidence="1">Duluth1</strain>
        <tissue evidence="1">Whole animal</tissue>
    </source>
</reference>
<proteinExistence type="predicted"/>
<comment type="caution">
    <text evidence="1">The sequence shown here is derived from an EMBL/GenBank/DDBJ whole genome shotgun (WGS) entry which is preliminary data.</text>
</comment>